<dbReference type="Gene3D" id="3.50.70.10">
    <property type="match status" value="1"/>
</dbReference>
<evidence type="ECO:0000313" key="3">
    <source>
        <dbReference type="EMBL" id="GAA0163379.1"/>
    </source>
</evidence>
<feature type="domain" description="Chalcone isomerase" evidence="2">
    <location>
        <begin position="245"/>
        <end position="417"/>
    </location>
</feature>
<dbReference type="InterPro" id="IPR036298">
    <property type="entry name" value="Chalcone_isomerase_sf"/>
</dbReference>
<dbReference type="GO" id="GO:0016872">
    <property type="term" value="F:intramolecular lyase activity"/>
    <property type="evidence" value="ECO:0007669"/>
    <property type="project" value="InterPro"/>
</dbReference>
<dbReference type="GO" id="GO:0005504">
    <property type="term" value="F:fatty acid binding"/>
    <property type="evidence" value="ECO:0007669"/>
    <property type="project" value="TreeGrafter"/>
</dbReference>
<organism evidence="3 4">
    <name type="scientific">Lithospermum erythrorhizon</name>
    <name type="common">Purple gromwell</name>
    <name type="synonym">Lithospermum officinale var. erythrorhizon</name>
    <dbReference type="NCBI Taxonomy" id="34254"/>
    <lineage>
        <taxon>Eukaryota</taxon>
        <taxon>Viridiplantae</taxon>
        <taxon>Streptophyta</taxon>
        <taxon>Embryophyta</taxon>
        <taxon>Tracheophyta</taxon>
        <taxon>Spermatophyta</taxon>
        <taxon>Magnoliopsida</taxon>
        <taxon>eudicotyledons</taxon>
        <taxon>Gunneridae</taxon>
        <taxon>Pentapetalae</taxon>
        <taxon>asterids</taxon>
        <taxon>lamiids</taxon>
        <taxon>Boraginales</taxon>
        <taxon>Boraginaceae</taxon>
        <taxon>Boraginoideae</taxon>
        <taxon>Lithospermeae</taxon>
        <taxon>Lithospermum</taxon>
    </lineage>
</organism>
<dbReference type="Pfam" id="PF16035">
    <property type="entry name" value="Chalcone_2"/>
    <property type="match status" value="1"/>
</dbReference>
<proteinExistence type="inferred from homology"/>
<dbReference type="Gene3D" id="1.10.890.20">
    <property type="match status" value="1"/>
</dbReference>
<gene>
    <name evidence="3" type="ORF">LIER_19262</name>
</gene>
<protein>
    <recommendedName>
        <fullName evidence="2">Chalcone isomerase domain-containing protein</fullName>
    </recommendedName>
</protein>
<reference evidence="3 4" key="1">
    <citation type="submission" date="2024-01" db="EMBL/GenBank/DDBJ databases">
        <title>The complete chloroplast genome sequence of Lithospermum erythrorhizon: insights into the phylogenetic relationship among Boraginaceae species and the maternal lineages of purple gromwells.</title>
        <authorList>
            <person name="Okada T."/>
            <person name="Watanabe K."/>
        </authorList>
    </citation>
    <scope>NUCLEOTIDE SEQUENCE [LARGE SCALE GENOMIC DNA]</scope>
</reference>
<dbReference type="Proteomes" id="UP001454036">
    <property type="component" value="Unassembled WGS sequence"/>
</dbReference>
<dbReference type="InterPro" id="IPR016088">
    <property type="entry name" value="Chalcone_isomerase_3-sand"/>
</dbReference>
<dbReference type="PANTHER" id="PTHR47284:SF3">
    <property type="entry name" value="FATTY-ACID-BINDING PROTEIN 2"/>
    <property type="match status" value="1"/>
</dbReference>
<dbReference type="SUPFAM" id="SSF54626">
    <property type="entry name" value="Chalcone isomerase"/>
    <property type="match status" value="1"/>
</dbReference>
<name>A0AAV3QH48_LITER</name>
<keyword evidence="4" id="KW-1185">Reference proteome</keyword>
<evidence type="ECO:0000259" key="2">
    <source>
        <dbReference type="Pfam" id="PF16035"/>
    </source>
</evidence>
<dbReference type="PANTHER" id="PTHR47284">
    <property type="entry name" value="FATTY-ACID-BINDING PROTEIN 2"/>
    <property type="match status" value="1"/>
</dbReference>
<comment type="caution">
    <text evidence="3">The sequence shown here is derived from an EMBL/GenBank/DDBJ whole genome shotgun (WGS) entry which is preliminary data.</text>
</comment>
<evidence type="ECO:0000313" key="4">
    <source>
        <dbReference type="Proteomes" id="UP001454036"/>
    </source>
</evidence>
<evidence type="ECO:0000256" key="1">
    <source>
        <dbReference type="ARBA" id="ARBA00007166"/>
    </source>
</evidence>
<dbReference type="EMBL" id="BAABME010004734">
    <property type="protein sequence ID" value="GAA0163379.1"/>
    <property type="molecule type" value="Genomic_DNA"/>
</dbReference>
<dbReference type="AlphaFoldDB" id="A0AAV3QH48"/>
<comment type="similarity">
    <text evidence="1">Belongs to the chalcone isomerase family.</text>
</comment>
<sequence length="428" mass="47728">MRNKWLFTGMDEDSSTLCPVDPLFPHTFGGHFFSRLTSFLDNSHYWHASGTSAFVEALDCISKYTGSLYLRFASGSNSSINRSMTNRSHASTNFHSSISNNIKHIVTSRNYVMGFFGIGKIRGKSPILVIFDKIPRFALKLLRKEAEHLQSLPALCLAALLVPPLNNVISSPDVLTVSLKAVPSLSQSSTDGKPCAVQGRLFGDLAVENFSRSRHKVEPKTGIEFPTILREVEANEDISSCAREVLVGTGSRTMKIIKIKTLKVYAFGVYIHPSDVCIKLWGKYGSVPVDGLNNHSDLYTDLLREDINMTVRLVVSCNGIKINTVRDAFEKSLRARLLKANPGTDFHCLEKFGSFFVEDIPLQVGTTINFRRTADWHFITEIGGSRIGSVHSKDLCRAFFDMYVGDFPVSQQTKEEIGKNVVNIMRRC</sequence>
<dbReference type="InterPro" id="IPR016089">
    <property type="entry name" value="Chalcone_isomerase_bundle_sf"/>
</dbReference>
<dbReference type="InterPro" id="IPR016087">
    <property type="entry name" value="Chalcone_isomerase"/>
</dbReference>
<dbReference type="GO" id="GO:0009570">
    <property type="term" value="C:chloroplast stroma"/>
    <property type="evidence" value="ECO:0007669"/>
    <property type="project" value="TreeGrafter"/>
</dbReference>
<accession>A0AAV3QH48</accession>